<dbReference type="AlphaFoldDB" id="A0AAP0K3H2"/>
<keyword evidence="1" id="KW-0472">Membrane</keyword>
<dbReference type="Proteomes" id="UP001417504">
    <property type="component" value="Unassembled WGS sequence"/>
</dbReference>
<accession>A0AAP0K3H2</accession>
<evidence type="ECO:0000313" key="2">
    <source>
        <dbReference type="EMBL" id="KAK9144499.1"/>
    </source>
</evidence>
<protein>
    <submittedName>
        <fullName evidence="2">Uncharacterized protein</fullName>
    </submittedName>
</protein>
<evidence type="ECO:0000256" key="1">
    <source>
        <dbReference type="SAM" id="Phobius"/>
    </source>
</evidence>
<feature type="transmembrane region" description="Helical" evidence="1">
    <location>
        <begin position="40"/>
        <end position="60"/>
    </location>
</feature>
<proteinExistence type="predicted"/>
<gene>
    <name evidence="2" type="ORF">Sjap_004402</name>
</gene>
<keyword evidence="1" id="KW-1133">Transmembrane helix</keyword>
<keyword evidence="3" id="KW-1185">Reference proteome</keyword>
<evidence type="ECO:0000313" key="3">
    <source>
        <dbReference type="Proteomes" id="UP001417504"/>
    </source>
</evidence>
<name>A0AAP0K3H2_9MAGN</name>
<dbReference type="EMBL" id="JBBNAE010000002">
    <property type="protein sequence ID" value="KAK9144499.1"/>
    <property type="molecule type" value="Genomic_DNA"/>
</dbReference>
<comment type="caution">
    <text evidence="2">The sequence shown here is derived from an EMBL/GenBank/DDBJ whole genome shotgun (WGS) entry which is preliminary data.</text>
</comment>
<reference evidence="2 3" key="1">
    <citation type="submission" date="2024-01" db="EMBL/GenBank/DDBJ databases">
        <title>Genome assemblies of Stephania.</title>
        <authorList>
            <person name="Yang L."/>
        </authorList>
    </citation>
    <scope>NUCLEOTIDE SEQUENCE [LARGE SCALE GENOMIC DNA]</scope>
    <source>
        <strain evidence="2">QJT</strain>
        <tissue evidence="2">Leaf</tissue>
    </source>
</reference>
<keyword evidence="1" id="KW-0812">Transmembrane</keyword>
<sequence>MSTTSFGITFNLSAHVMDPNLPGIVGMEFITKAGLGFLDVAFFVIALSLLLVFLWLIILITRWSIQGSRNIELQSISVGNSPREFSSLEDIRLSHIGTQRMLFFLTREIAPYV</sequence>
<organism evidence="2 3">
    <name type="scientific">Stephania japonica</name>
    <dbReference type="NCBI Taxonomy" id="461633"/>
    <lineage>
        <taxon>Eukaryota</taxon>
        <taxon>Viridiplantae</taxon>
        <taxon>Streptophyta</taxon>
        <taxon>Embryophyta</taxon>
        <taxon>Tracheophyta</taxon>
        <taxon>Spermatophyta</taxon>
        <taxon>Magnoliopsida</taxon>
        <taxon>Ranunculales</taxon>
        <taxon>Menispermaceae</taxon>
        <taxon>Menispermoideae</taxon>
        <taxon>Cissampelideae</taxon>
        <taxon>Stephania</taxon>
    </lineage>
</organism>